<name>A0AA88HXZ6_ARTSF</name>
<dbReference type="SUPFAM" id="SSF55729">
    <property type="entry name" value="Acyl-CoA N-acyltransferases (Nat)"/>
    <property type="match status" value="1"/>
</dbReference>
<dbReference type="Proteomes" id="UP001187531">
    <property type="component" value="Unassembled WGS sequence"/>
</dbReference>
<dbReference type="EMBL" id="JAVRJZ010000009">
    <property type="protein sequence ID" value="KAK2718219.1"/>
    <property type="molecule type" value="Genomic_DNA"/>
</dbReference>
<dbReference type="InterPro" id="IPR000182">
    <property type="entry name" value="GNAT_dom"/>
</dbReference>
<evidence type="ECO:0000259" key="1">
    <source>
        <dbReference type="PROSITE" id="PS51186"/>
    </source>
</evidence>
<feature type="domain" description="N-acetyltransferase" evidence="1">
    <location>
        <begin position="29"/>
        <end position="170"/>
    </location>
</feature>
<proteinExistence type="predicted"/>
<keyword evidence="3" id="KW-1185">Reference proteome</keyword>
<dbReference type="AlphaFoldDB" id="A0AA88HXZ6"/>
<protein>
    <recommendedName>
        <fullName evidence="1">N-acetyltransferase domain-containing protein</fullName>
    </recommendedName>
</protein>
<evidence type="ECO:0000313" key="2">
    <source>
        <dbReference type="EMBL" id="KAK2718219.1"/>
    </source>
</evidence>
<dbReference type="Gene3D" id="3.40.630.30">
    <property type="match status" value="1"/>
</dbReference>
<organism evidence="2 3">
    <name type="scientific">Artemia franciscana</name>
    <name type="common">Brine shrimp</name>
    <name type="synonym">Artemia sanfranciscana</name>
    <dbReference type="NCBI Taxonomy" id="6661"/>
    <lineage>
        <taxon>Eukaryota</taxon>
        <taxon>Metazoa</taxon>
        <taxon>Ecdysozoa</taxon>
        <taxon>Arthropoda</taxon>
        <taxon>Crustacea</taxon>
        <taxon>Branchiopoda</taxon>
        <taxon>Anostraca</taxon>
        <taxon>Artemiidae</taxon>
        <taxon>Artemia</taxon>
    </lineage>
</organism>
<accession>A0AA88HXZ6</accession>
<dbReference type="PROSITE" id="PS51186">
    <property type="entry name" value="GNAT"/>
    <property type="match status" value="1"/>
</dbReference>
<gene>
    <name evidence="2" type="ORF">QYM36_005515</name>
</gene>
<dbReference type="InterPro" id="IPR016181">
    <property type="entry name" value="Acyl_CoA_acyltransferase"/>
</dbReference>
<dbReference type="GO" id="GO:0016747">
    <property type="term" value="F:acyltransferase activity, transferring groups other than amino-acyl groups"/>
    <property type="evidence" value="ECO:0007669"/>
    <property type="project" value="InterPro"/>
</dbReference>
<dbReference type="Pfam" id="PF00583">
    <property type="entry name" value="Acetyltransf_1"/>
    <property type="match status" value="1"/>
</dbReference>
<dbReference type="CDD" id="cd04301">
    <property type="entry name" value="NAT_SF"/>
    <property type="match status" value="1"/>
</dbReference>
<reference evidence="2" key="1">
    <citation type="submission" date="2023-07" db="EMBL/GenBank/DDBJ databases">
        <title>Chromosome-level genome assembly of Artemia franciscana.</title>
        <authorList>
            <person name="Jo E."/>
        </authorList>
    </citation>
    <scope>NUCLEOTIDE SEQUENCE</scope>
    <source>
        <tissue evidence="2">Whole body</tissue>
    </source>
</reference>
<evidence type="ECO:0000313" key="3">
    <source>
        <dbReference type="Proteomes" id="UP001187531"/>
    </source>
</evidence>
<comment type="caution">
    <text evidence="2">The sequence shown here is derived from an EMBL/GenBank/DDBJ whole genome shotgun (WGS) entry which is preliminary data.</text>
</comment>
<sequence length="176" mass="20686">RHRLLLQKTSKENMNFKMSSCDFSWKWEKVISRSQIVSYQELLKQHQLEVSLKDEKLSPMIDISRHLSVEILILKKENQAAGFCVLHNAGEDAVIFDGVYILPEIRRQGYCMALLDYIESHYDKRNITFTAPISKSLTIVVTKHLFRNESLRIKYWILTENGDRLSFWISTMNKCT</sequence>
<feature type="non-terminal residue" evidence="2">
    <location>
        <position position="1"/>
    </location>
</feature>